<keyword evidence="6" id="KW-1185">Reference proteome</keyword>
<dbReference type="RefSeq" id="YP_009998018.1">
    <property type="nucleotide sequence ID" value="NC_052981.1"/>
</dbReference>
<evidence type="ECO:0000259" key="4">
    <source>
        <dbReference type="Pfam" id="PF19263"/>
    </source>
</evidence>
<evidence type="ECO:0000313" key="5">
    <source>
        <dbReference type="EMBL" id="ATW69883.1"/>
    </source>
</evidence>
<reference evidence="6" key="1">
    <citation type="submission" date="2017-10" db="EMBL/GenBank/DDBJ databases">
        <title>Isolation and characterization of a group of new proteus bacteriophages.</title>
        <authorList>
            <person name="Kozlova Y.N."/>
            <person name="Morozova V.V."/>
            <person name="Babkin I.V."/>
            <person name="Tikunova N.V."/>
            <person name="Bokovaya O.V."/>
            <person name="Shedko E.D."/>
        </authorList>
    </citation>
    <scope>NUCLEOTIDE SEQUENCE [LARGE SCALE GENOMIC DNA]</scope>
</reference>
<evidence type="ECO:0000259" key="3">
    <source>
        <dbReference type="Pfam" id="PF09250"/>
    </source>
</evidence>
<evidence type="ECO:0000313" key="6">
    <source>
        <dbReference type="Proteomes" id="UP000241270"/>
    </source>
</evidence>
<dbReference type="InterPro" id="IPR027417">
    <property type="entry name" value="P-loop_NTPase"/>
</dbReference>
<proteinExistence type="predicted"/>
<dbReference type="GO" id="GO:0016817">
    <property type="term" value="F:hydrolase activity, acting on acid anhydrides"/>
    <property type="evidence" value="ECO:0007669"/>
    <property type="project" value="InterPro"/>
</dbReference>
<dbReference type="GeneID" id="62680593"/>
<dbReference type="Gene3D" id="3.40.50.300">
    <property type="entry name" value="P-loop containing nucleotide triphosphate hydrolases"/>
    <property type="match status" value="1"/>
</dbReference>
<evidence type="ECO:0000256" key="1">
    <source>
        <dbReference type="SAM" id="MobiDB-lite"/>
    </source>
</evidence>
<dbReference type="Pfam" id="PF09250">
    <property type="entry name" value="Prim-Pol"/>
    <property type="match status" value="1"/>
</dbReference>
<dbReference type="InterPro" id="IPR045455">
    <property type="entry name" value="NrS-1_pol-like_helicase"/>
</dbReference>
<name>A0A2H4PRF8_9CAUD</name>
<feature type="compositionally biased region" description="Basic and acidic residues" evidence="1">
    <location>
        <begin position="871"/>
        <end position="885"/>
    </location>
</feature>
<feature type="domain" description="NrS-1 polymerase-like helicase" evidence="4">
    <location>
        <begin position="588"/>
        <end position="695"/>
    </location>
</feature>
<organism evidence="5 6">
    <name type="scientific">Proteus phage PM87</name>
    <dbReference type="NCBI Taxonomy" id="2048007"/>
    <lineage>
        <taxon>Viruses</taxon>
        <taxon>Duplodnaviria</taxon>
        <taxon>Heunggongvirae</taxon>
        <taxon>Uroviricota</taxon>
        <taxon>Caudoviricetes</taxon>
        <taxon>Casjensviridae</taxon>
        <taxon>Lavrentievavirus</taxon>
        <taxon>Lavrentievavirus PM87</taxon>
    </lineage>
</organism>
<dbReference type="InterPro" id="IPR014819">
    <property type="entry name" value="PriCT_2"/>
</dbReference>
<evidence type="ECO:0000259" key="2">
    <source>
        <dbReference type="Pfam" id="PF08707"/>
    </source>
</evidence>
<protein>
    <submittedName>
        <fullName evidence="5">Primase</fullName>
    </submittedName>
</protein>
<dbReference type="Pfam" id="PF08707">
    <property type="entry name" value="PriCT_2"/>
    <property type="match status" value="1"/>
</dbReference>
<dbReference type="KEGG" id="vg:62680593"/>
<dbReference type="EMBL" id="MG030346">
    <property type="protein sequence ID" value="ATW69883.1"/>
    <property type="molecule type" value="Genomic_DNA"/>
</dbReference>
<dbReference type="Proteomes" id="UP000241270">
    <property type="component" value="Segment"/>
</dbReference>
<sequence>MSNVFKSRGPELFDNGYEVVPITRIDATDSKGKLLSGAGKAPALKGWQKIEITSDIVNEWATGSRSRCGVGIRTHRNPAVDIDCLDAEASEHMTAFVESEVGFAPIRVGREPKALLLYYTERPFTKVKSTIFVDENGNENAVEILGSGQQFVAYGIHPGTKKPYKWVTKGESPAENQADFDLEEITLEDARKIIAEFDRYAKERGWKPLKSKSGTVIKPSMGYYLDAPEELSDWSDESDFDDDEDDWVTTDDITDKWDGTYEELYEIFENDIEPSYDYHTWIPVLAALKDAEREPDEFKEIARMWSARAEESFDNDAFEDKWENGNFNRVGKYAKTLRGVIAEAEKIQGVREIEDVVIPLFEKATDLAEWTLAADRLRETWAFGLERETAINIACEKYKKVTNGLKLTDVQKKRYLSIDYSLFDAPEWLAPWVYCTTDNEFINLDNRTRMNPKSFANAYNRETVKKFGVAADVFATVERPVPVIHDTMYYPLMHGEMPKNKWKRVPGINDKRVFEYNGLTFLNTFDHRSMPETATKISTAGYKAIGEVKRYFEIQYPDPDERRHAMDWIAWVINNPVRKINYMLLVLGGQGSGKTIVKKFMEHMLGSDNVSTISNKVIHGNFTGWQSGHMLKVIEEISVSGHRYDVMNSLKEPISNETLQIEAKYRDPRQCVNTSSYMAFTNDVGALPLTSSDRRFLLVRSAFQHKREVTEYLRKDPNYFKRFEKAFTKHAPEIRKWFSEWEYSEGFKHDGNAPETVSMGSMSLASEDDFTSVVMGAVDDCEKELEFTSGITDEVIFIPSAVDLVRDRSKVPNGKIIYRILAEYGFFRPVDSRTQIRFNDVRGQVVVANRHKWLYPDGSVNVDKIKEHLEENERRVEEQESKRELEETDVF</sequence>
<accession>A0A2H4PRF8</accession>
<dbReference type="Pfam" id="PF19263">
    <property type="entry name" value="DUF5906"/>
    <property type="match status" value="1"/>
</dbReference>
<feature type="region of interest" description="Disordered" evidence="1">
    <location>
        <begin position="871"/>
        <end position="891"/>
    </location>
</feature>
<dbReference type="InterPro" id="IPR015330">
    <property type="entry name" value="DNA_primase/pol_bifunc_N"/>
</dbReference>
<dbReference type="SUPFAM" id="SSF52540">
    <property type="entry name" value="P-loop containing nucleoside triphosphate hydrolases"/>
    <property type="match status" value="1"/>
</dbReference>
<feature type="domain" description="Primase C-terminal 2" evidence="2">
    <location>
        <begin position="272"/>
        <end position="326"/>
    </location>
</feature>
<feature type="domain" description="DNA primase/polymerase bifunctional N-terminal" evidence="3">
    <location>
        <begin position="12"/>
        <end position="175"/>
    </location>
</feature>